<name>A0ABR0FJ95_9PEZI</name>
<sequence length="181" mass="19265">MDSHHVDNPDSWSGLKEMVHLILLVLVSTYAYAAPQPAATDTSVTQTFVAYPREVLYQARSAAACLNDQLDFDFHNVFHAIFKASFCTQNTYRYSPEYDHTWGPTAGVPWQIVSDTMFGLGTTGAPQTTASTPTSASTATTAPDTNTRPTASSGTPSSTSTAPPATAESTPARSKPSIVAT</sequence>
<keyword evidence="2" id="KW-0732">Signal</keyword>
<reference evidence="3 4" key="1">
    <citation type="journal article" date="2023" name="bioRxiv">
        <title>High-quality genome assemblies of four members of thePodospora anserinaspecies complex.</title>
        <authorList>
            <person name="Ament-Velasquez S.L."/>
            <person name="Vogan A.A."/>
            <person name="Wallerman O."/>
            <person name="Hartmann F."/>
            <person name="Gautier V."/>
            <person name="Silar P."/>
            <person name="Giraud T."/>
            <person name="Johannesson H."/>
        </authorList>
    </citation>
    <scope>NUCLEOTIDE SEQUENCE [LARGE SCALE GENOMIC DNA]</scope>
    <source>
        <strain evidence="3 4">CBS 112042</strain>
    </source>
</reference>
<evidence type="ECO:0000313" key="3">
    <source>
        <dbReference type="EMBL" id="KAK4644033.1"/>
    </source>
</evidence>
<dbReference type="GeneID" id="87896754"/>
<evidence type="ECO:0000256" key="2">
    <source>
        <dbReference type="SAM" id="SignalP"/>
    </source>
</evidence>
<feature type="compositionally biased region" description="Low complexity" evidence="1">
    <location>
        <begin position="123"/>
        <end position="174"/>
    </location>
</feature>
<feature type="chain" id="PRO_5046301308" evidence="2">
    <location>
        <begin position="34"/>
        <end position="181"/>
    </location>
</feature>
<protein>
    <submittedName>
        <fullName evidence="3">Uncharacterized protein</fullName>
    </submittedName>
</protein>
<accession>A0ABR0FJ95</accession>
<feature type="signal peptide" evidence="2">
    <location>
        <begin position="1"/>
        <end position="33"/>
    </location>
</feature>
<organism evidence="3 4">
    <name type="scientific">Podospora bellae-mahoneyi</name>
    <dbReference type="NCBI Taxonomy" id="2093777"/>
    <lineage>
        <taxon>Eukaryota</taxon>
        <taxon>Fungi</taxon>
        <taxon>Dikarya</taxon>
        <taxon>Ascomycota</taxon>
        <taxon>Pezizomycotina</taxon>
        <taxon>Sordariomycetes</taxon>
        <taxon>Sordariomycetidae</taxon>
        <taxon>Sordariales</taxon>
        <taxon>Podosporaceae</taxon>
        <taxon>Podospora</taxon>
    </lineage>
</organism>
<feature type="region of interest" description="Disordered" evidence="1">
    <location>
        <begin position="123"/>
        <end position="181"/>
    </location>
</feature>
<dbReference type="EMBL" id="JAFFGZ010000005">
    <property type="protein sequence ID" value="KAK4644033.1"/>
    <property type="molecule type" value="Genomic_DNA"/>
</dbReference>
<comment type="caution">
    <text evidence="3">The sequence shown here is derived from an EMBL/GenBank/DDBJ whole genome shotgun (WGS) entry which is preliminary data.</text>
</comment>
<gene>
    <name evidence="3" type="ORF">QC761_301177</name>
</gene>
<keyword evidence="4" id="KW-1185">Reference proteome</keyword>
<evidence type="ECO:0000256" key="1">
    <source>
        <dbReference type="SAM" id="MobiDB-lite"/>
    </source>
</evidence>
<dbReference type="Proteomes" id="UP001322138">
    <property type="component" value="Unassembled WGS sequence"/>
</dbReference>
<dbReference type="RefSeq" id="XP_062733009.1">
    <property type="nucleotide sequence ID" value="XM_062877272.1"/>
</dbReference>
<proteinExistence type="predicted"/>
<evidence type="ECO:0000313" key="4">
    <source>
        <dbReference type="Proteomes" id="UP001322138"/>
    </source>
</evidence>